<accession>A0A1J5Q0F8</accession>
<gene>
    <name evidence="3" type="primary">pmt_2</name>
    <name evidence="3" type="ORF">GALL_411560</name>
</gene>
<comment type="caution">
    <text evidence="3">The sequence shown here is derived from an EMBL/GenBank/DDBJ whole genome shotgun (WGS) entry which is preliminary data.</text>
</comment>
<dbReference type="EMBL" id="MLJW01001682">
    <property type="protein sequence ID" value="OIQ77158.1"/>
    <property type="molecule type" value="Genomic_DNA"/>
</dbReference>
<name>A0A1J5Q0F8_9ZZZZ</name>
<proteinExistence type="predicted"/>
<evidence type="ECO:0000256" key="1">
    <source>
        <dbReference type="SAM" id="Phobius"/>
    </source>
</evidence>
<organism evidence="3">
    <name type="scientific">mine drainage metagenome</name>
    <dbReference type="NCBI Taxonomy" id="410659"/>
    <lineage>
        <taxon>unclassified sequences</taxon>
        <taxon>metagenomes</taxon>
        <taxon>ecological metagenomes</taxon>
    </lineage>
</organism>
<dbReference type="AlphaFoldDB" id="A0A1J5Q0F8"/>
<dbReference type="EC" id="2.4.1.109" evidence="3"/>
<reference evidence="3" key="1">
    <citation type="submission" date="2016-10" db="EMBL/GenBank/DDBJ databases">
        <title>Sequence of Gallionella enrichment culture.</title>
        <authorList>
            <person name="Poehlein A."/>
            <person name="Muehling M."/>
            <person name="Daniel R."/>
        </authorList>
    </citation>
    <scope>NUCLEOTIDE SEQUENCE</scope>
</reference>
<sequence>MAKTCSQEITALGNPLIWWAGILALLFVAYSLLRKRDWRAGAILTGFAAGYLPWFAFLHRTVFSFYGIVFLPWLVLAVTYALGEILGSPDDENRPLRIGIVSLFVAVAILLFYYFLPVLDGQVIPYTRWHSMMWFSSWI</sequence>
<feature type="transmembrane region" description="Helical" evidence="1">
    <location>
        <begin position="63"/>
        <end position="83"/>
    </location>
</feature>
<feature type="transmembrane region" description="Helical" evidence="1">
    <location>
        <begin position="95"/>
        <end position="116"/>
    </location>
</feature>
<dbReference type="Pfam" id="PF16192">
    <property type="entry name" value="PMT_4TMC"/>
    <property type="match status" value="1"/>
</dbReference>
<feature type="transmembrane region" description="Helical" evidence="1">
    <location>
        <begin position="40"/>
        <end position="57"/>
    </location>
</feature>
<feature type="domain" description="Protein O-mannosyl-transferase C-terminal four TM" evidence="2">
    <location>
        <begin position="6"/>
        <end position="138"/>
    </location>
</feature>
<protein>
    <submittedName>
        <fullName evidence="3">Putative dolichyl-phosphate-mannose--protein mannosyltransferase</fullName>
        <ecNumber evidence="3">2.4.1.109</ecNumber>
    </submittedName>
</protein>
<feature type="transmembrane region" description="Helical" evidence="1">
    <location>
        <begin position="16"/>
        <end position="33"/>
    </location>
</feature>
<dbReference type="PANTHER" id="PTHR10050">
    <property type="entry name" value="DOLICHYL-PHOSPHATE-MANNOSE--PROTEIN MANNOSYLTRANSFERASE"/>
    <property type="match status" value="1"/>
</dbReference>
<dbReference type="GO" id="GO:0004169">
    <property type="term" value="F:dolichyl-phosphate-mannose-protein mannosyltransferase activity"/>
    <property type="evidence" value="ECO:0007669"/>
    <property type="project" value="UniProtKB-EC"/>
</dbReference>
<keyword evidence="1" id="KW-0472">Membrane</keyword>
<evidence type="ECO:0000259" key="2">
    <source>
        <dbReference type="Pfam" id="PF16192"/>
    </source>
</evidence>
<dbReference type="InterPro" id="IPR027005">
    <property type="entry name" value="PMT-like"/>
</dbReference>
<keyword evidence="1" id="KW-0812">Transmembrane</keyword>
<dbReference type="InterPro" id="IPR032421">
    <property type="entry name" value="PMT_4TMC"/>
</dbReference>
<evidence type="ECO:0000313" key="3">
    <source>
        <dbReference type="EMBL" id="OIQ77158.1"/>
    </source>
</evidence>
<keyword evidence="3" id="KW-0808">Transferase</keyword>
<keyword evidence="1" id="KW-1133">Transmembrane helix</keyword>
<keyword evidence="3" id="KW-0328">Glycosyltransferase</keyword>
<dbReference type="PANTHER" id="PTHR10050:SF46">
    <property type="entry name" value="PROTEIN O-MANNOSYL-TRANSFERASE 2"/>
    <property type="match status" value="1"/>
</dbReference>